<feature type="transmembrane region" description="Helical" evidence="5">
    <location>
        <begin position="141"/>
        <end position="165"/>
    </location>
</feature>
<dbReference type="InterPro" id="IPR036259">
    <property type="entry name" value="MFS_trans_sf"/>
</dbReference>
<comment type="subcellular location">
    <subcellularLocation>
        <location evidence="1">Membrane</location>
        <topology evidence="1">Multi-pass membrane protein</topology>
    </subcellularLocation>
</comment>
<dbReference type="InterPro" id="IPR020846">
    <property type="entry name" value="MFS_dom"/>
</dbReference>
<name>A0ABU8SA39_9SPHN</name>
<dbReference type="RefSeq" id="WP_339967657.1">
    <property type="nucleotide sequence ID" value="NZ_JBBHJY010000006.1"/>
</dbReference>
<dbReference type="PROSITE" id="PS50850">
    <property type="entry name" value="MFS"/>
    <property type="match status" value="1"/>
</dbReference>
<dbReference type="Pfam" id="PF07690">
    <property type="entry name" value="MFS_1"/>
    <property type="match status" value="1"/>
</dbReference>
<protein>
    <submittedName>
        <fullName evidence="7">MFS transporter</fullName>
    </submittedName>
</protein>
<feature type="domain" description="Major facilitator superfamily (MFS) profile" evidence="6">
    <location>
        <begin position="18"/>
        <end position="396"/>
    </location>
</feature>
<dbReference type="SUPFAM" id="SSF103473">
    <property type="entry name" value="MFS general substrate transporter"/>
    <property type="match status" value="1"/>
</dbReference>
<dbReference type="EMBL" id="JBBHJY010000006">
    <property type="protein sequence ID" value="MEJ6010832.1"/>
    <property type="molecule type" value="Genomic_DNA"/>
</dbReference>
<dbReference type="Gene3D" id="1.20.1250.20">
    <property type="entry name" value="MFS general substrate transporter like domains"/>
    <property type="match status" value="1"/>
</dbReference>
<dbReference type="Proteomes" id="UP001379235">
    <property type="component" value="Unassembled WGS sequence"/>
</dbReference>
<organism evidence="7 8">
    <name type="scientific">Novosphingobium aquae</name>
    <dbReference type="NCBI Taxonomy" id="3133435"/>
    <lineage>
        <taxon>Bacteria</taxon>
        <taxon>Pseudomonadati</taxon>
        <taxon>Pseudomonadota</taxon>
        <taxon>Alphaproteobacteria</taxon>
        <taxon>Sphingomonadales</taxon>
        <taxon>Sphingomonadaceae</taxon>
        <taxon>Novosphingobium</taxon>
    </lineage>
</organism>
<keyword evidence="4 5" id="KW-0472">Membrane</keyword>
<dbReference type="PANTHER" id="PTHR11662">
    <property type="entry name" value="SOLUTE CARRIER FAMILY 17"/>
    <property type="match status" value="1"/>
</dbReference>
<feature type="transmembrane region" description="Helical" evidence="5">
    <location>
        <begin position="278"/>
        <end position="295"/>
    </location>
</feature>
<dbReference type="InterPro" id="IPR011701">
    <property type="entry name" value="MFS"/>
</dbReference>
<sequence>MFKVRADWSAGSRSARIVALGIFLALFLKSVDKQLLPLFKPVLDAEFRWSDFQYAQLAASSQLVGAISLLAAGQIVDRLAVRWALALAVLVWSVLTFGLLFAGGIVAFCLLRLLLSATESIGNPAALRLCSVALPPVWRPAAIAGINLAACAGAIVGPVAVPALAAIWGWRGAAAIAGICGFGWFIWWAWATRGQHYSSAPVAAIRRESMPWTTDVWRLICAKALTDQLWWAALYWLPDFFATRFDADGLEWGGAISLCFAAAAIGSLTAPKALRIKGLLTGACYVVVMMILPMADQSRSLAWSVCFVAAALFAHQVVSTRIFLIICEDRFHAYTGTLASISAFAGHLLAFVTLQIVGILIGGPGGYAAAFSLVAIAHLAGTALLAEARRDRAGPK</sequence>
<evidence type="ECO:0000256" key="2">
    <source>
        <dbReference type="ARBA" id="ARBA00022692"/>
    </source>
</evidence>
<keyword evidence="8" id="KW-1185">Reference proteome</keyword>
<feature type="transmembrane region" description="Helical" evidence="5">
    <location>
        <begin position="83"/>
        <end position="115"/>
    </location>
</feature>
<evidence type="ECO:0000313" key="8">
    <source>
        <dbReference type="Proteomes" id="UP001379235"/>
    </source>
</evidence>
<feature type="transmembrane region" description="Helical" evidence="5">
    <location>
        <begin position="338"/>
        <end position="361"/>
    </location>
</feature>
<feature type="transmembrane region" description="Helical" evidence="5">
    <location>
        <begin position="252"/>
        <end position="271"/>
    </location>
</feature>
<evidence type="ECO:0000256" key="3">
    <source>
        <dbReference type="ARBA" id="ARBA00022989"/>
    </source>
</evidence>
<evidence type="ECO:0000313" key="7">
    <source>
        <dbReference type="EMBL" id="MEJ6010832.1"/>
    </source>
</evidence>
<feature type="transmembrane region" description="Helical" evidence="5">
    <location>
        <begin position="172"/>
        <end position="190"/>
    </location>
</feature>
<reference evidence="7 8" key="1">
    <citation type="submission" date="2024-03" db="EMBL/GenBank/DDBJ databases">
        <authorList>
            <person name="Jo J.-H."/>
        </authorList>
    </citation>
    <scope>NUCLEOTIDE SEQUENCE [LARGE SCALE GENOMIC DNA]</scope>
    <source>
        <strain evidence="7 8">AS3R-12</strain>
    </source>
</reference>
<evidence type="ECO:0000256" key="5">
    <source>
        <dbReference type="SAM" id="Phobius"/>
    </source>
</evidence>
<evidence type="ECO:0000256" key="1">
    <source>
        <dbReference type="ARBA" id="ARBA00004141"/>
    </source>
</evidence>
<comment type="caution">
    <text evidence="7">The sequence shown here is derived from an EMBL/GenBank/DDBJ whole genome shotgun (WGS) entry which is preliminary data.</text>
</comment>
<evidence type="ECO:0000256" key="4">
    <source>
        <dbReference type="ARBA" id="ARBA00023136"/>
    </source>
</evidence>
<dbReference type="InterPro" id="IPR050382">
    <property type="entry name" value="MFS_Na/Anion_cotransporter"/>
</dbReference>
<feature type="transmembrane region" description="Helical" evidence="5">
    <location>
        <begin position="367"/>
        <end position="386"/>
    </location>
</feature>
<gene>
    <name evidence="7" type="ORF">WG900_12990</name>
</gene>
<evidence type="ECO:0000259" key="6">
    <source>
        <dbReference type="PROSITE" id="PS50850"/>
    </source>
</evidence>
<proteinExistence type="predicted"/>
<accession>A0ABU8SA39</accession>
<keyword evidence="3 5" id="KW-1133">Transmembrane helix</keyword>
<dbReference type="PANTHER" id="PTHR11662:SF285">
    <property type="entry name" value="HEXURONATE TRANSPORTER"/>
    <property type="match status" value="1"/>
</dbReference>
<feature type="transmembrane region" description="Helical" evidence="5">
    <location>
        <begin position="301"/>
        <end position="326"/>
    </location>
</feature>
<feature type="transmembrane region" description="Helical" evidence="5">
    <location>
        <begin position="57"/>
        <end position="76"/>
    </location>
</feature>
<keyword evidence="2 5" id="KW-0812">Transmembrane</keyword>